<dbReference type="EMBL" id="JBBPBN010000264">
    <property type="protein sequence ID" value="KAK8491112.1"/>
    <property type="molecule type" value="Genomic_DNA"/>
</dbReference>
<gene>
    <name evidence="1" type="ORF">V6N11_063145</name>
</gene>
<keyword evidence="2" id="KW-1185">Reference proteome</keyword>
<evidence type="ECO:0008006" key="3">
    <source>
        <dbReference type="Google" id="ProtNLM"/>
    </source>
</evidence>
<evidence type="ECO:0000313" key="1">
    <source>
        <dbReference type="EMBL" id="KAK8491112.1"/>
    </source>
</evidence>
<dbReference type="Proteomes" id="UP001396334">
    <property type="component" value="Unassembled WGS sequence"/>
</dbReference>
<reference evidence="1 2" key="1">
    <citation type="journal article" date="2024" name="G3 (Bethesda)">
        <title>Genome assembly of Hibiscus sabdariffa L. provides insights into metabolisms of medicinal natural products.</title>
        <authorList>
            <person name="Kim T."/>
        </authorList>
    </citation>
    <scope>NUCLEOTIDE SEQUENCE [LARGE SCALE GENOMIC DNA]</scope>
    <source>
        <strain evidence="1">TK-2024</strain>
        <tissue evidence="1">Old leaves</tissue>
    </source>
</reference>
<organism evidence="1 2">
    <name type="scientific">Hibiscus sabdariffa</name>
    <name type="common">roselle</name>
    <dbReference type="NCBI Taxonomy" id="183260"/>
    <lineage>
        <taxon>Eukaryota</taxon>
        <taxon>Viridiplantae</taxon>
        <taxon>Streptophyta</taxon>
        <taxon>Embryophyta</taxon>
        <taxon>Tracheophyta</taxon>
        <taxon>Spermatophyta</taxon>
        <taxon>Magnoliopsida</taxon>
        <taxon>eudicotyledons</taxon>
        <taxon>Gunneridae</taxon>
        <taxon>Pentapetalae</taxon>
        <taxon>rosids</taxon>
        <taxon>malvids</taxon>
        <taxon>Malvales</taxon>
        <taxon>Malvaceae</taxon>
        <taxon>Malvoideae</taxon>
        <taxon>Hibiscus</taxon>
    </lineage>
</organism>
<accession>A0ABR2ADB4</accession>
<comment type="caution">
    <text evidence="1">The sequence shown here is derived from an EMBL/GenBank/DDBJ whole genome shotgun (WGS) entry which is preliminary data.</text>
</comment>
<protein>
    <recommendedName>
        <fullName evidence="3">Endonuclease/exonuclease/phosphatase domain-containing protein</fullName>
    </recommendedName>
</protein>
<evidence type="ECO:0000313" key="2">
    <source>
        <dbReference type="Proteomes" id="UP001396334"/>
    </source>
</evidence>
<name>A0ABR2ADB4_9ROSI</name>
<proteinExistence type="predicted"/>
<sequence length="131" mass="14926">MAFLLETKLAYVNDRLVKQVSWSDSYVFEFIPSVGLSDGILVIWSVCQRPIVVYALCTCLERPELWLRLLVVIGSTRVPCCLGGDFNEKGHVKLMESKWCQITDMNKLSSVVDKLRDLKRLVDMDDDAILV</sequence>